<evidence type="ECO:0000313" key="4">
    <source>
        <dbReference type="Proteomes" id="UP000179001"/>
    </source>
</evidence>
<comment type="caution">
    <text evidence="3">The sequence shown here is derived from an EMBL/GenBank/DDBJ whole genome shotgun (WGS) entry which is preliminary data.</text>
</comment>
<dbReference type="EMBL" id="MFGJ01000001">
    <property type="protein sequence ID" value="OGF33514.1"/>
    <property type="molecule type" value="Genomic_DNA"/>
</dbReference>
<evidence type="ECO:0000259" key="2">
    <source>
        <dbReference type="Pfam" id="PF13229"/>
    </source>
</evidence>
<dbReference type="PANTHER" id="PTHR40050">
    <property type="entry name" value="INNER SPORE COAT PROTEIN H"/>
    <property type="match status" value="1"/>
</dbReference>
<dbReference type="Gene3D" id="2.160.20.10">
    <property type="entry name" value="Single-stranded right-handed beta-helix, Pectin lyase-like"/>
    <property type="match status" value="1"/>
</dbReference>
<dbReference type="InterPro" id="IPR014867">
    <property type="entry name" value="Spore_coat_CotH_CotH2/3/7"/>
</dbReference>
<keyword evidence="1" id="KW-1133">Transmembrane helix</keyword>
<dbReference type="InterPro" id="IPR006626">
    <property type="entry name" value="PbH1"/>
</dbReference>
<proteinExistence type="predicted"/>
<dbReference type="InterPro" id="IPR012334">
    <property type="entry name" value="Pectin_lyas_fold"/>
</dbReference>
<dbReference type="InterPro" id="IPR039448">
    <property type="entry name" value="Beta_helix"/>
</dbReference>
<dbReference type="SMART" id="SM00710">
    <property type="entry name" value="PbH1"/>
    <property type="match status" value="6"/>
</dbReference>
<sequence>MSKSKMIKFLLLLLIIGVYFVISYFLFLNNNRNSNNQTSILQSDIEKLSENLVQNNSFEDNNNFWQIAIQTKKDYFKKIKINDAYHLTMPLSLDYLDQAMKIKYTPKKFKGSLPKNIIFFEFFNQNSEVLSRLTYLLNGESNYAALNNVISNNIPYLTIEKNDNQIGKTNKISLNNILQDQNDAAAKINGNQLKKADIDHATVTILSWYEPGTMGQISSEYEGWDNYILFAETPTDNLIKFSSLDDNSLQQSYIYQTNFLPSDGLKQLDITSPVGKEVSYQQAIPVITGKPYLVVFNTKKKAGMDSPEIKISNKDGTKNYFSEKVDIHFAMTGWVQAGGIFIAKEDNIDLQLLCPNTKRVEGDEHCYFDNIRLIELPSLNTKLLNQLINDNLNLEINNSKIKQVVFDYKNLYSPTMADNINQEYKNLNLPIYDLSIDEKKLYDGGVDNMKDNKVSGIFKYNGLEYKVKVRVRGDNLLHFATPTKSLRIDFNDPKIFDNKNSINLLRPVSRDFIHEDYSSFISKTLNLIVPEDKFVYLRVNGRPYGIMYEIEQWSEEIMEKAQKPVSDLYQAEISNEDSNTDPEFFYKKTLPKYWSKYTADPSLPEDDETNIFLLVNFMNNDYLEGFEKMVNLDSLIRWNAQSILVGSAHQDYSHNNRLYFNNTTGQFEFIPWDLRWSFHQTGQDRVNPYMDFALKNITTYDQRNNLLWQYLSKAENQSNAINYYQKLADNTAQGFQATEHYTFNGEDLSSYTEVKDFIDYVGTDIETQFKKITDLLKKNTTIKSTFKKIENTNNNQVITSLELEPTDDTMFSSAIVKNISINPNIQSNISIYYDNGDSIFNQTKDQCILGCQNNSQADNTTLNIPIPSKVQYQTYVAVPPWNLTEKNFQKLKQTELLSDKEKDILDRVYAYDQQQKVYQLNDPRHNPELWTIFEKINYTPQYKKPIFFILGNNTSTDDLINNISVEAVNAVTNANLNIAYFNQGNQILKDIQANDNSTVYELRPEILNQTIKIKYHPQKFIGQDAKSLATFTFFNQDNDEISKLSYILNSTSDYIMPDDTIENNISNLTIQKQTQLNKINQVIFEPLKDQNISATKINAVPLTIQDIYKTTVTLETWFDPEDTQGSILISYDGWKQYTVNAQNNNDENILLSGPLITPPTEAEIIGRLKNNNLLNVNYSLYQDLSAISTSEENFSKKYPIFSQDQSNNSTFILHSDTYNIKENIIIPSGISLIIEPGTTLKFNSGISLISYGHLTAIGTAEKPIKFTNMLLRTWGVVGVIGQSAEANFENCIFEKGSDEHINGIYFSGMLSVYHTNAILKNSEIKYSKISDDAVNFKYGIFTVENNYFYKNQADALDFDFAQQGSIIKNNYFYGNGNDGLDLSGSSVEITNNHIAKSGDKCISIGEQSMVEIKNNLLEKCNFGLSVKDSSQAIVIKNDIINNNVGVSAYNKKELFGGSKITLYNSNLVKNQQDFGLEQFSNNDFRQNLEQYASQIIFYNSTNSRSSKITKEIIRLPKENTLKPKKFIKAYLEDNLDQFGFKFANLLNQAEVGDEKNNPYISQSIGADKNLIGLTN</sequence>
<evidence type="ECO:0000313" key="3">
    <source>
        <dbReference type="EMBL" id="OGF33514.1"/>
    </source>
</evidence>
<dbReference type="SUPFAM" id="SSF51126">
    <property type="entry name" value="Pectin lyase-like"/>
    <property type="match status" value="1"/>
</dbReference>
<keyword evidence="1" id="KW-0812">Transmembrane</keyword>
<dbReference type="STRING" id="1798002.A2478_02400"/>
<organism evidence="3 4">
    <name type="scientific">Candidatus Falkowbacteria bacterium RIFOXYC2_FULL_36_12</name>
    <dbReference type="NCBI Taxonomy" id="1798002"/>
    <lineage>
        <taxon>Bacteria</taxon>
        <taxon>Candidatus Falkowiibacteriota</taxon>
    </lineage>
</organism>
<dbReference type="Gene3D" id="2.60.120.260">
    <property type="entry name" value="Galactose-binding domain-like"/>
    <property type="match status" value="1"/>
</dbReference>
<keyword evidence="1" id="KW-0472">Membrane</keyword>
<evidence type="ECO:0000256" key="1">
    <source>
        <dbReference type="SAM" id="Phobius"/>
    </source>
</evidence>
<dbReference type="Pfam" id="PF13229">
    <property type="entry name" value="Beta_helix"/>
    <property type="match status" value="1"/>
</dbReference>
<feature type="transmembrane region" description="Helical" evidence="1">
    <location>
        <begin position="7"/>
        <end position="27"/>
    </location>
</feature>
<dbReference type="PANTHER" id="PTHR40050:SF1">
    <property type="entry name" value="INNER SPORE COAT PROTEIN H"/>
    <property type="match status" value="1"/>
</dbReference>
<dbReference type="InterPro" id="IPR011050">
    <property type="entry name" value="Pectin_lyase_fold/virulence"/>
</dbReference>
<gene>
    <name evidence="3" type="ORF">A2478_02400</name>
</gene>
<name>A0A1F5T3H6_9BACT</name>
<feature type="domain" description="Right handed beta helix" evidence="2">
    <location>
        <begin position="1384"/>
        <end position="1509"/>
    </location>
</feature>
<dbReference type="Proteomes" id="UP000179001">
    <property type="component" value="Unassembled WGS sequence"/>
</dbReference>
<reference evidence="3 4" key="1">
    <citation type="journal article" date="2016" name="Nat. Commun.">
        <title>Thousands of microbial genomes shed light on interconnected biogeochemical processes in an aquifer system.</title>
        <authorList>
            <person name="Anantharaman K."/>
            <person name="Brown C.T."/>
            <person name="Hug L.A."/>
            <person name="Sharon I."/>
            <person name="Castelle C.J."/>
            <person name="Probst A.J."/>
            <person name="Thomas B.C."/>
            <person name="Singh A."/>
            <person name="Wilkins M.J."/>
            <person name="Karaoz U."/>
            <person name="Brodie E.L."/>
            <person name="Williams K.H."/>
            <person name="Hubbard S.S."/>
            <person name="Banfield J.F."/>
        </authorList>
    </citation>
    <scope>NUCLEOTIDE SEQUENCE [LARGE SCALE GENOMIC DNA]</scope>
</reference>
<protein>
    <recommendedName>
        <fullName evidence="2">Right handed beta helix domain-containing protein</fullName>
    </recommendedName>
</protein>
<accession>A0A1F5T3H6</accession>